<dbReference type="GO" id="GO:0071897">
    <property type="term" value="P:DNA biosynthetic process"/>
    <property type="evidence" value="ECO:0007669"/>
    <property type="project" value="UniProtKB-ARBA"/>
</dbReference>
<dbReference type="AlphaFoldDB" id="A0A8X6T8J2"/>
<evidence type="ECO:0000313" key="2">
    <source>
        <dbReference type="Proteomes" id="UP000887159"/>
    </source>
</evidence>
<name>A0A8X6T8J2_TRICX</name>
<gene>
    <name evidence="1" type="primary">AVEN_117041_1</name>
    <name evidence="1" type="ORF">TNCV_1166161</name>
</gene>
<protein>
    <recommendedName>
        <fullName evidence="3">Reverse transcriptase domain-containing protein</fullName>
    </recommendedName>
</protein>
<dbReference type="Gene3D" id="3.30.420.10">
    <property type="entry name" value="Ribonuclease H-like superfamily/Ribonuclease H"/>
    <property type="match status" value="1"/>
</dbReference>
<dbReference type="Pfam" id="PF05380">
    <property type="entry name" value="Peptidase_A17"/>
    <property type="match status" value="1"/>
</dbReference>
<dbReference type="InterPro" id="IPR036397">
    <property type="entry name" value="RNaseH_sf"/>
</dbReference>
<dbReference type="GO" id="GO:0003676">
    <property type="term" value="F:nucleic acid binding"/>
    <property type="evidence" value="ECO:0007669"/>
    <property type="project" value="InterPro"/>
</dbReference>
<comment type="caution">
    <text evidence="1">The sequence shown here is derived from an EMBL/GenBank/DDBJ whole genome shotgun (WGS) entry which is preliminary data.</text>
</comment>
<dbReference type="InterPro" id="IPR008042">
    <property type="entry name" value="Retrotrans_Pao"/>
</dbReference>
<reference evidence="1" key="1">
    <citation type="submission" date="2020-08" db="EMBL/GenBank/DDBJ databases">
        <title>Multicomponent nature underlies the extraordinary mechanical properties of spider dragline silk.</title>
        <authorList>
            <person name="Kono N."/>
            <person name="Nakamura H."/>
            <person name="Mori M."/>
            <person name="Yoshida Y."/>
            <person name="Ohtoshi R."/>
            <person name="Malay A.D."/>
            <person name="Moran D.A.P."/>
            <person name="Tomita M."/>
            <person name="Numata K."/>
            <person name="Arakawa K."/>
        </authorList>
    </citation>
    <scope>NUCLEOTIDE SEQUENCE</scope>
</reference>
<dbReference type="InterPro" id="IPR043502">
    <property type="entry name" value="DNA/RNA_pol_sf"/>
</dbReference>
<dbReference type="SUPFAM" id="SSF56672">
    <property type="entry name" value="DNA/RNA polymerases"/>
    <property type="match status" value="1"/>
</dbReference>
<evidence type="ECO:0000313" key="1">
    <source>
        <dbReference type="EMBL" id="GFY21468.1"/>
    </source>
</evidence>
<keyword evidence="2" id="KW-1185">Reference proteome</keyword>
<proteinExistence type="predicted"/>
<sequence>MEKVEEHFDETTANNICYYLPHHGVFRPDETTTKLRVVFNGSASTTSGLSLNDLLLEGEMKEDIFEIMTRFLPHKYAFTTDIQMMFQQILIDPAQRDLLRIMWKIGAYEEPVIYRLKTVTYCSASAPFLIIRTLKQLAMDEASRFPLASKVALQDVYMDDIVSGAQNLNTARQLQCQLQNMLETCGMKLHKWNSNSKDLLNSSSDQEHSFSTNAESAIKTLGIRWKPTGDYFMFKVSIPSVASYTKRDVLSVIARLYDPLGLIGPVISKAKIFLQKLWLRKLNWEEFLPDAIVPEWFNFVSSLKALEELKIDRYILTDSYVKLMLLRYADASGSAYGAVVYMHSGKEDGTTTTKLSSKSRVTPIKVISIPRLKLSACLLLAQLVGKVRLSLQVHLAKVILHTDSTIAIAWINTPANQLKTFVGNRVSKIQTLTKNFEWKHIPSAQNPADIISQGVNPEELSSLTLWWNGPQHLDIPEQLIDPSITSSDELYMSELKKQSDINLTSILDSNFENYLLNITNNYMKLIRIFSYIFRFLHNVKNTSRHSGPLTNEELQKAKLHLIERIQIFSLSLANYLTNEEITWKFIPPRSPNFGGLWEAVVKSFKHPFKRTVGDAHLTLEQFITITTQIESILNSHPLTPMSFDPNDFAVLTPGYFLIGRSLQSLP</sequence>
<organism evidence="1 2">
    <name type="scientific">Trichonephila clavipes</name>
    <name type="common">Golden silk orbweaver</name>
    <name type="synonym">Nephila clavipes</name>
    <dbReference type="NCBI Taxonomy" id="2585209"/>
    <lineage>
        <taxon>Eukaryota</taxon>
        <taxon>Metazoa</taxon>
        <taxon>Ecdysozoa</taxon>
        <taxon>Arthropoda</taxon>
        <taxon>Chelicerata</taxon>
        <taxon>Arachnida</taxon>
        <taxon>Araneae</taxon>
        <taxon>Araneomorphae</taxon>
        <taxon>Entelegynae</taxon>
        <taxon>Araneoidea</taxon>
        <taxon>Nephilidae</taxon>
        <taxon>Trichonephila</taxon>
    </lineage>
</organism>
<dbReference type="Proteomes" id="UP000887159">
    <property type="component" value="Unassembled WGS sequence"/>
</dbReference>
<dbReference type="EMBL" id="BMAU01021358">
    <property type="protein sequence ID" value="GFY21468.1"/>
    <property type="molecule type" value="Genomic_DNA"/>
</dbReference>
<evidence type="ECO:0008006" key="3">
    <source>
        <dbReference type="Google" id="ProtNLM"/>
    </source>
</evidence>
<dbReference type="PANTHER" id="PTHR47331">
    <property type="entry name" value="PHD-TYPE DOMAIN-CONTAINING PROTEIN"/>
    <property type="match status" value="1"/>
</dbReference>
<accession>A0A8X6T8J2</accession>